<dbReference type="EMBL" id="AMCI01007020">
    <property type="protein sequence ID" value="EJW93354.1"/>
    <property type="molecule type" value="Genomic_DNA"/>
</dbReference>
<comment type="caution">
    <text evidence="1">The sequence shown here is derived from an EMBL/GenBank/DDBJ whole genome shotgun (WGS) entry which is preliminary data.</text>
</comment>
<dbReference type="AlphaFoldDB" id="J9G186"/>
<evidence type="ECO:0000313" key="1">
    <source>
        <dbReference type="EMBL" id="EJW93354.1"/>
    </source>
</evidence>
<accession>J9G186</accession>
<name>J9G186_9ZZZZ</name>
<sequence length="69" mass="7475">MLVMVLDGTYGGVLIADVHDNKIDIISKSGAYVVTAKGQSGKTCVYCENNTIYVNPYASAIPSMRAWLF</sequence>
<organism evidence="1">
    <name type="scientific">gut metagenome</name>
    <dbReference type="NCBI Taxonomy" id="749906"/>
    <lineage>
        <taxon>unclassified sequences</taxon>
        <taxon>metagenomes</taxon>
        <taxon>organismal metagenomes</taxon>
    </lineage>
</organism>
<proteinExistence type="predicted"/>
<gene>
    <name evidence="1" type="ORF">EVA_18539</name>
</gene>
<reference evidence="1" key="1">
    <citation type="journal article" date="2012" name="PLoS ONE">
        <title>Gene sets for utilization of primary and secondary nutrition supplies in the distal gut of endangered iberian lynx.</title>
        <authorList>
            <person name="Alcaide M."/>
            <person name="Messina E."/>
            <person name="Richter M."/>
            <person name="Bargiela R."/>
            <person name="Peplies J."/>
            <person name="Huws S.A."/>
            <person name="Newbold C.J."/>
            <person name="Golyshin P.N."/>
            <person name="Simon M.A."/>
            <person name="Lopez G."/>
            <person name="Yakimov M.M."/>
            <person name="Ferrer M."/>
        </authorList>
    </citation>
    <scope>NUCLEOTIDE SEQUENCE</scope>
</reference>
<protein>
    <submittedName>
        <fullName evidence="1">Uncharacterized protein</fullName>
    </submittedName>
</protein>